<feature type="binding site" evidence="8">
    <location>
        <position position="83"/>
    </location>
    <ligand>
        <name>substrate</name>
    </ligand>
</feature>
<organism evidence="10 11">
    <name type="scientific">Conexibacter arvalis</name>
    <dbReference type="NCBI Taxonomy" id="912552"/>
    <lineage>
        <taxon>Bacteria</taxon>
        <taxon>Bacillati</taxon>
        <taxon>Actinomycetota</taxon>
        <taxon>Thermoleophilia</taxon>
        <taxon>Solirubrobacterales</taxon>
        <taxon>Conexibacteraceae</taxon>
        <taxon>Conexibacter</taxon>
    </lineage>
</organism>
<dbReference type="EC" id="3.6.1.23" evidence="8"/>
<comment type="similarity">
    <text evidence="2 8">Belongs to the dUTPase family.</text>
</comment>
<feature type="binding site" evidence="8">
    <location>
        <begin position="87"/>
        <end position="89"/>
    </location>
    <ligand>
        <name>substrate</name>
    </ligand>
</feature>
<name>A0A840IH64_9ACTN</name>
<keyword evidence="3 8" id="KW-0479">Metal-binding</keyword>
<dbReference type="EMBL" id="JACHNU010000004">
    <property type="protein sequence ID" value="MBB4663523.1"/>
    <property type="molecule type" value="Genomic_DNA"/>
</dbReference>
<dbReference type="RefSeq" id="WP_183343249.1">
    <property type="nucleotide sequence ID" value="NZ_JACHNU010000004.1"/>
</dbReference>
<dbReference type="CDD" id="cd07557">
    <property type="entry name" value="trimeric_dUTPase"/>
    <property type="match status" value="1"/>
</dbReference>
<dbReference type="SUPFAM" id="SSF51283">
    <property type="entry name" value="dUTPase-like"/>
    <property type="match status" value="1"/>
</dbReference>
<comment type="cofactor">
    <cofactor evidence="1 8">
        <name>Mg(2+)</name>
        <dbReference type="ChEBI" id="CHEBI:18420"/>
    </cofactor>
</comment>
<dbReference type="UniPathway" id="UPA00610">
    <property type="reaction ID" value="UER00666"/>
</dbReference>
<gene>
    <name evidence="8" type="primary">dut</name>
    <name evidence="10" type="ORF">BDZ31_003118</name>
</gene>
<evidence type="ECO:0000256" key="1">
    <source>
        <dbReference type="ARBA" id="ARBA00001946"/>
    </source>
</evidence>
<dbReference type="InterPro" id="IPR029054">
    <property type="entry name" value="dUTPase-like"/>
</dbReference>
<evidence type="ECO:0000256" key="7">
    <source>
        <dbReference type="ARBA" id="ARBA00047686"/>
    </source>
</evidence>
<evidence type="ECO:0000256" key="2">
    <source>
        <dbReference type="ARBA" id="ARBA00006581"/>
    </source>
</evidence>
<dbReference type="GO" id="GO:0046081">
    <property type="term" value="P:dUTP catabolic process"/>
    <property type="evidence" value="ECO:0007669"/>
    <property type="project" value="InterPro"/>
</dbReference>
<dbReference type="GO" id="GO:0004170">
    <property type="term" value="F:dUTP diphosphatase activity"/>
    <property type="evidence" value="ECO:0007669"/>
    <property type="project" value="UniProtKB-UniRule"/>
</dbReference>
<dbReference type="Pfam" id="PF00692">
    <property type="entry name" value="dUTPase"/>
    <property type="match status" value="1"/>
</dbReference>
<comment type="function">
    <text evidence="8">This enzyme is involved in nucleotide metabolism: it produces dUMP, the immediate precursor of thymidine nucleotides and it decreases the intracellular concentration of dUTP so that uracil cannot be incorporated into DNA.</text>
</comment>
<dbReference type="Proteomes" id="UP000585272">
    <property type="component" value="Unassembled WGS sequence"/>
</dbReference>
<evidence type="ECO:0000256" key="6">
    <source>
        <dbReference type="ARBA" id="ARBA00023080"/>
    </source>
</evidence>
<dbReference type="InterPro" id="IPR033704">
    <property type="entry name" value="dUTPase_trimeric"/>
</dbReference>
<keyword evidence="6 8" id="KW-0546">Nucleotide metabolism</keyword>
<dbReference type="Gene3D" id="2.70.40.10">
    <property type="match status" value="1"/>
</dbReference>
<comment type="pathway">
    <text evidence="8">Pyrimidine metabolism; dUMP biosynthesis; dUMP from dCTP (dUTP route): step 2/2.</text>
</comment>
<feature type="domain" description="dUTPase-like" evidence="9">
    <location>
        <begin position="20"/>
        <end position="150"/>
    </location>
</feature>
<comment type="caution">
    <text evidence="10">The sequence shown here is derived from an EMBL/GenBank/DDBJ whole genome shotgun (WGS) entry which is preliminary data.</text>
</comment>
<dbReference type="FunFam" id="2.70.40.10:FF:000008">
    <property type="entry name" value="Deoxyuridine 5'-triphosphate nucleotidohydrolase"/>
    <property type="match status" value="1"/>
</dbReference>
<evidence type="ECO:0000313" key="11">
    <source>
        <dbReference type="Proteomes" id="UP000585272"/>
    </source>
</evidence>
<dbReference type="GO" id="GO:0006226">
    <property type="term" value="P:dUMP biosynthetic process"/>
    <property type="evidence" value="ECO:0007669"/>
    <property type="project" value="UniProtKB-UniRule"/>
</dbReference>
<keyword evidence="5 8" id="KW-0460">Magnesium</keyword>
<evidence type="ECO:0000256" key="5">
    <source>
        <dbReference type="ARBA" id="ARBA00022842"/>
    </source>
</evidence>
<comment type="catalytic activity">
    <reaction evidence="7 8">
        <text>dUTP + H2O = dUMP + diphosphate + H(+)</text>
        <dbReference type="Rhea" id="RHEA:10248"/>
        <dbReference type="ChEBI" id="CHEBI:15377"/>
        <dbReference type="ChEBI" id="CHEBI:15378"/>
        <dbReference type="ChEBI" id="CHEBI:33019"/>
        <dbReference type="ChEBI" id="CHEBI:61555"/>
        <dbReference type="ChEBI" id="CHEBI:246422"/>
        <dbReference type="EC" id="3.6.1.23"/>
    </reaction>
</comment>
<dbReference type="HAMAP" id="MF_00116">
    <property type="entry name" value="dUTPase_bact"/>
    <property type="match status" value="1"/>
</dbReference>
<evidence type="ECO:0000313" key="10">
    <source>
        <dbReference type="EMBL" id="MBB4663523.1"/>
    </source>
</evidence>
<keyword evidence="11" id="KW-1185">Reference proteome</keyword>
<dbReference type="InterPro" id="IPR008181">
    <property type="entry name" value="dUTPase"/>
</dbReference>
<dbReference type="GO" id="GO:0000287">
    <property type="term" value="F:magnesium ion binding"/>
    <property type="evidence" value="ECO:0007669"/>
    <property type="project" value="UniProtKB-UniRule"/>
</dbReference>
<dbReference type="NCBIfam" id="NF001862">
    <property type="entry name" value="PRK00601.1"/>
    <property type="match status" value="1"/>
</dbReference>
<feature type="binding site" evidence="8">
    <location>
        <begin position="70"/>
        <end position="72"/>
    </location>
    <ligand>
        <name>substrate</name>
    </ligand>
</feature>
<sequence>MSTTAATTAPLPMKRLHPDAILPRRAYDGDAGLDLHAVEALTLAPGARALVGTGIAVAIPHGHAGLVLPRSGLAAKRGIALVNAPGLIDAGYRGELRVLLLNTDRDEPCEIAVGDRIAQLVVIRVELPQTVEVDELPDSERGSGGFGSSGA</sequence>
<keyword evidence="4 8" id="KW-0378">Hydrolase</keyword>
<protein>
    <recommendedName>
        <fullName evidence="8">Deoxyuridine 5'-triphosphate nucleotidohydrolase</fullName>
        <shortName evidence="8">dUTPase</shortName>
        <ecNumber evidence="8">3.6.1.23</ecNumber>
    </recommendedName>
    <alternativeName>
        <fullName evidence="8">dUTP pyrophosphatase</fullName>
    </alternativeName>
</protein>
<reference evidence="10 11" key="1">
    <citation type="submission" date="2020-08" db="EMBL/GenBank/DDBJ databases">
        <title>Genomic Encyclopedia of Archaeal and Bacterial Type Strains, Phase II (KMG-II): from individual species to whole genera.</title>
        <authorList>
            <person name="Goeker M."/>
        </authorList>
    </citation>
    <scope>NUCLEOTIDE SEQUENCE [LARGE SCALE GENOMIC DNA]</scope>
    <source>
        <strain evidence="10 11">DSM 23288</strain>
    </source>
</reference>
<dbReference type="PANTHER" id="PTHR11241">
    <property type="entry name" value="DEOXYURIDINE 5'-TRIPHOSPHATE NUCLEOTIDOHYDROLASE"/>
    <property type="match status" value="1"/>
</dbReference>
<evidence type="ECO:0000259" key="9">
    <source>
        <dbReference type="Pfam" id="PF00692"/>
    </source>
</evidence>
<proteinExistence type="inferred from homology"/>
<evidence type="ECO:0000256" key="4">
    <source>
        <dbReference type="ARBA" id="ARBA00022801"/>
    </source>
</evidence>
<dbReference type="AlphaFoldDB" id="A0A840IH64"/>
<evidence type="ECO:0000256" key="8">
    <source>
        <dbReference type="HAMAP-Rule" id="MF_00116"/>
    </source>
</evidence>
<dbReference type="PANTHER" id="PTHR11241:SF0">
    <property type="entry name" value="DEOXYURIDINE 5'-TRIPHOSPHATE NUCLEOTIDOHYDROLASE"/>
    <property type="match status" value="1"/>
</dbReference>
<accession>A0A840IH64</accession>
<comment type="caution">
    <text evidence="8">Lacks conserved residue(s) required for the propagation of feature annotation.</text>
</comment>
<dbReference type="NCBIfam" id="TIGR00576">
    <property type="entry name" value="dut"/>
    <property type="match status" value="1"/>
</dbReference>
<dbReference type="InterPro" id="IPR036157">
    <property type="entry name" value="dUTPase-like_sf"/>
</dbReference>
<evidence type="ECO:0000256" key="3">
    <source>
        <dbReference type="ARBA" id="ARBA00022723"/>
    </source>
</evidence>